<reference evidence="2 3" key="1">
    <citation type="journal article" date="2019" name="Nat. Ecol. Evol.">
        <title>Megaphylogeny resolves global patterns of mushroom evolution.</title>
        <authorList>
            <person name="Varga T."/>
            <person name="Krizsan K."/>
            <person name="Foldi C."/>
            <person name="Dima B."/>
            <person name="Sanchez-Garcia M."/>
            <person name="Sanchez-Ramirez S."/>
            <person name="Szollosi G.J."/>
            <person name="Szarkandi J.G."/>
            <person name="Papp V."/>
            <person name="Albert L."/>
            <person name="Andreopoulos W."/>
            <person name="Angelini C."/>
            <person name="Antonin V."/>
            <person name="Barry K.W."/>
            <person name="Bougher N.L."/>
            <person name="Buchanan P."/>
            <person name="Buyck B."/>
            <person name="Bense V."/>
            <person name="Catcheside P."/>
            <person name="Chovatia M."/>
            <person name="Cooper J."/>
            <person name="Damon W."/>
            <person name="Desjardin D."/>
            <person name="Finy P."/>
            <person name="Geml J."/>
            <person name="Haridas S."/>
            <person name="Hughes K."/>
            <person name="Justo A."/>
            <person name="Karasinski D."/>
            <person name="Kautmanova I."/>
            <person name="Kiss B."/>
            <person name="Kocsube S."/>
            <person name="Kotiranta H."/>
            <person name="LaButti K.M."/>
            <person name="Lechner B.E."/>
            <person name="Liimatainen K."/>
            <person name="Lipzen A."/>
            <person name="Lukacs Z."/>
            <person name="Mihaltcheva S."/>
            <person name="Morgado L.N."/>
            <person name="Niskanen T."/>
            <person name="Noordeloos M.E."/>
            <person name="Ohm R.A."/>
            <person name="Ortiz-Santana B."/>
            <person name="Ovrebo C."/>
            <person name="Racz N."/>
            <person name="Riley R."/>
            <person name="Savchenko A."/>
            <person name="Shiryaev A."/>
            <person name="Soop K."/>
            <person name="Spirin V."/>
            <person name="Szebenyi C."/>
            <person name="Tomsovsky M."/>
            <person name="Tulloss R.E."/>
            <person name="Uehling J."/>
            <person name="Grigoriev I.V."/>
            <person name="Vagvolgyi C."/>
            <person name="Papp T."/>
            <person name="Martin F.M."/>
            <person name="Miettinen O."/>
            <person name="Hibbett D.S."/>
            <person name="Nagy L.G."/>
        </authorList>
    </citation>
    <scope>NUCLEOTIDE SEQUENCE [LARGE SCALE GENOMIC DNA]</scope>
    <source>
        <strain evidence="2 3">FP101781</strain>
    </source>
</reference>
<name>A0A4Y7SFR5_COPMI</name>
<comment type="caution">
    <text evidence="2">The sequence shown here is derived from an EMBL/GenBank/DDBJ whole genome shotgun (WGS) entry which is preliminary data.</text>
</comment>
<feature type="compositionally biased region" description="Acidic residues" evidence="1">
    <location>
        <begin position="251"/>
        <end position="269"/>
    </location>
</feature>
<gene>
    <name evidence="2" type="ORF">FA13DRAFT_1800774</name>
</gene>
<feature type="compositionally biased region" description="Basic and acidic residues" evidence="1">
    <location>
        <begin position="72"/>
        <end position="83"/>
    </location>
</feature>
<dbReference type="EMBL" id="QPFP01000135">
    <property type="protein sequence ID" value="TEB20630.1"/>
    <property type="molecule type" value="Genomic_DNA"/>
</dbReference>
<feature type="compositionally biased region" description="Polar residues" evidence="1">
    <location>
        <begin position="58"/>
        <end position="68"/>
    </location>
</feature>
<accession>A0A4Y7SFR5</accession>
<feature type="region of interest" description="Disordered" evidence="1">
    <location>
        <begin position="1"/>
        <end position="34"/>
    </location>
</feature>
<proteinExistence type="predicted"/>
<feature type="region of interest" description="Disordered" evidence="1">
    <location>
        <begin position="49"/>
        <end position="201"/>
    </location>
</feature>
<feature type="compositionally biased region" description="Low complexity" evidence="1">
    <location>
        <begin position="18"/>
        <end position="27"/>
    </location>
</feature>
<feature type="compositionally biased region" description="Polar residues" evidence="1">
    <location>
        <begin position="235"/>
        <end position="247"/>
    </location>
</feature>
<feature type="region of interest" description="Disordered" evidence="1">
    <location>
        <begin position="216"/>
        <end position="324"/>
    </location>
</feature>
<keyword evidence="3" id="KW-1185">Reference proteome</keyword>
<feature type="compositionally biased region" description="Basic residues" evidence="1">
    <location>
        <begin position="444"/>
        <end position="453"/>
    </location>
</feature>
<evidence type="ECO:0000313" key="3">
    <source>
        <dbReference type="Proteomes" id="UP000298030"/>
    </source>
</evidence>
<dbReference type="AlphaFoldDB" id="A0A4Y7SFR5"/>
<dbReference type="OrthoDB" id="3060783at2759"/>
<organism evidence="2 3">
    <name type="scientific">Coprinellus micaceus</name>
    <name type="common">Glistening ink-cap mushroom</name>
    <name type="synonym">Coprinus micaceus</name>
    <dbReference type="NCBI Taxonomy" id="71717"/>
    <lineage>
        <taxon>Eukaryota</taxon>
        <taxon>Fungi</taxon>
        <taxon>Dikarya</taxon>
        <taxon>Basidiomycota</taxon>
        <taxon>Agaricomycotina</taxon>
        <taxon>Agaricomycetes</taxon>
        <taxon>Agaricomycetidae</taxon>
        <taxon>Agaricales</taxon>
        <taxon>Agaricineae</taxon>
        <taxon>Psathyrellaceae</taxon>
        <taxon>Coprinellus</taxon>
    </lineage>
</organism>
<protein>
    <submittedName>
        <fullName evidence="2">Uncharacterized protein</fullName>
    </submittedName>
</protein>
<evidence type="ECO:0000313" key="2">
    <source>
        <dbReference type="EMBL" id="TEB20630.1"/>
    </source>
</evidence>
<sequence>MEPTQQFLRPSHHSHGESFSSIASTSSAEGDLPYANSCLEYGLDLITRALTEQDPDSPRSSTSIRQSPPTQPRHEDEEIDHGVQRRQQVRITFTGAEAEGEEDLRRWNNRRIGSGQSSGWEEDETEGDIRQRWRRGTVFLDEGDDQGYLDDGSYGRRPITISTDHSSDDGRNDLGPLTPPVNLSGLDDSDSGEVWLGRDDRVPSWAAPDIVDYYRNGWSDDCRKQQSGPAGGATSAESLKSGQQDQQSEWRDEDDEDVRGLEDEDDDFSPLDRLHASSSGRSVLPGGRLLLNTGSQDGHKPDISQPRARRPGSGSDVAWRDSGIWSSGLTQSRSVANLGAIARIQEVEDSPTPSPPPRLRGMRSLLLTKPIAPKRTQSDGPGVPEVGGLRELALRRPDTATLPTGAGGSRWFDIPKLSSAPFSSSPDIANQLSPLVQPEDNQSRKYHYQKPKRSQSWDLNDSAVGKDAAPVSGWEDERERATLKKEKKADAVSNKGEASQASAGGPST</sequence>
<dbReference type="Proteomes" id="UP000298030">
    <property type="component" value="Unassembled WGS sequence"/>
</dbReference>
<feature type="region of interest" description="Disordered" evidence="1">
    <location>
        <begin position="370"/>
        <end position="508"/>
    </location>
</feature>
<feature type="compositionally biased region" description="Polar residues" evidence="1">
    <location>
        <begin position="420"/>
        <end position="434"/>
    </location>
</feature>
<evidence type="ECO:0000256" key="1">
    <source>
        <dbReference type="SAM" id="MobiDB-lite"/>
    </source>
</evidence>
<feature type="compositionally biased region" description="Basic and acidic residues" evidence="1">
    <location>
        <begin position="475"/>
        <end position="490"/>
    </location>
</feature>
<feature type="compositionally biased region" description="Polar residues" evidence="1">
    <location>
        <begin position="496"/>
        <end position="508"/>
    </location>
</feature>